<evidence type="ECO:0000256" key="1">
    <source>
        <dbReference type="SAM" id="Phobius"/>
    </source>
</evidence>
<proteinExistence type="predicted"/>
<dbReference type="PANTHER" id="PTHR23526:SF2">
    <property type="entry name" value="MAJOR FACILITATOR SUPERFAMILY (MFS) PROFILE DOMAIN-CONTAINING PROTEIN"/>
    <property type="match status" value="1"/>
</dbReference>
<dbReference type="Pfam" id="PF07690">
    <property type="entry name" value="MFS_1"/>
    <property type="match status" value="1"/>
</dbReference>
<sequence length="474" mass="53501">MKKNKEKKSAVREMMRYSILEGAFAQIFLVLSGPGSVFITKFAIMLGATPIDFGILTSIGRLSDVFQLFGMAITKHFKSRKAVVLPLASIGRGLVIVMALIPLLIHDSKYAVYAFLLIFFFSASLQSISANAWIAWISDMIPVRIRGRFFSRRNQYLIVIGTIVAFLASFYVDIFDNPSGTFARFVLKMFSALYHIPSLSMPFVFLILFVASTVLGLIGVRFLSMQPENRNDFAKQNLGKMFKEAFKDKNFRKFLIYNFWWMFAIGIASPFWQPFMIKKLGMSLASIQIYGLISTLFSLISLRYWGEFVDRFGNKTAMKFAIILGGINPMVWVFVKPSSAYIIYFEAAMSGIMWSGVGVIAMNFVLSIAPKGREQIYSGVLAAFSGIAITITAMLSGILYPKPLTIGVLHFEPEQILFAITGVARWSAIIPLMFIREYNARPMGEAVSYLKFIIFSKMVGLTKWRFRNINIDDK</sequence>
<dbReference type="SUPFAM" id="SSF103473">
    <property type="entry name" value="MFS general substrate transporter"/>
    <property type="match status" value="2"/>
</dbReference>
<comment type="caution">
    <text evidence="2">The sequence shown here is derived from an EMBL/GenBank/DDBJ whole genome shotgun (WGS) entry which is preliminary data.</text>
</comment>
<dbReference type="GO" id="GO:0022857">
    <property type="term" value="F:transmembrane transporter activity"/>
    <property type="evidence" value="ECO:0007669"/>
    <property type="project" value="InterPro"/>
</dbReference>
<dbReference type="InterPro" id="IPR036259">
    <property type="entry name" value="MFS_trans_sf"/>
</dbReference>
<feature type="transmembrane region" description="Helical" evidence="1">
    <location>
        <begin position="83"/>
        <end position="105"/>
    </location>
</feature>
<evidence type="ECO:0000313" key="2">
    <source>
        <dbReference type="EMBL" id="RKX65152.1"/>
    </source>
</evidence>
<feature type="transmembrane region" description="Helical" evidence="1">
    <location>
        <begin position="42"/>
        <end position="62"/>
    </location>
</feature>
<keyword evidence="1" id="KW-1133">Transmembrane helix</keyword>
<dbReference type="EMBL" id="QNBC01000107">
    <property type="protein sequence ID" value="RKX65152.1"/>
    <property type="molecule type" value="Genomic_DNA"/>
</dbReference>
<feature type="transmembrane region" description="Helical" evidence="1">
    <location>
        <begin position="416"/>
        <end position="435"/>
    </location>
</feature>
<name>A0A660S637_UNCT6</name>
<gene>
    <name evidence="2" type="ORF">DRP44_06950</name>
</gene>
<reference evidence="2 3" key="1">
    <citation type="submission" date="2018-06" db="EMBL/GenBank/DDBJ databases">
        <title>Extensive metabolic versatility and redundancy in microbially diverse, dynamic hydrothermal sediments.</title>
        <authorList>
            <person name="Dombrowski N."/>
            <person name="Teske A."/>
            <person name="Baker B.J."/>
        </authorList>
    </citation>
    <scope>NUCLEOTIDE SEQUENCE [LARGE SCALE GENOMIC DNA]</scope>
    <source>
        <strain evidence="2">B35_G9</strain>
    </source>
</reference>
<feature type="transmembrane region" description="Helical" evidence="1">
    <location>
        <begin position="341"/>
        <end position="364"/>
    </location>
</feature>
<feature type="transmembrane region" description="Helical" evidence="1">
    <location>
        <begin position="284"/>
        <end position="305"/>
    </location>
</feature>
<feature type="transmembrane region" description="Helical" evidence="1">
    <location>
        <begin position="317"/>
        <end position="335"/>
    </location>
</feature>
<dbReference type="InterPro" id="IPR052528">
    <property type="entry name" value="Sugar_transport-like"/>
</dbReference>
<evidence type="ECO:0000313" key="3">
    <source>
        <dbReference type="Proteomes" id="UP000282321"/>
    </source>
</evidence>
<keyword evidence="1" id="KW-0472">Membrane</keyword>
<feature type="transmembrane region" description="Helical" evidence="1">
    <location>
        <begin position="111"/>
        <end position="136"/>
    </location>
</feature>
<dbReference type="InterPro" id="IPR011701">
    <property type="entry name" value="MFS"/>
</dbReference>
<feature type="transmembrane region" description="Helical" evidence="1">
    <location>
        <begin position="376"/>
        <end position="396"/>
    </location>
</feature>
<accession>A0A660S637</accession>
<keyword evidence="1" id="KW-0812">Transmembrane</keyword>
<organism evidence="2 3">
    <name type="scientific">candidate division TA06 bacterium</name>
    <dbReference type="NCBI Taxonomy" id="2250710"/>
    <lineage>
        <taxon>Bacteria</taxon>
        <taxon>Bacteria division TA06</taxon>
    </lineage>
</organism>
<dbReference type="Gene3D" id="1.20.1250.20">
    <property type="entry name" value="MFS general substrate transporter like domains"/>
    <property type="match status" value="1"/>
</dbReference>
<protein>
    <submittedName>
        <fullName evidence="2">MFS transporter</fullName>
    </submittedName>
</protein>
<dbReference type="AlphaFoldDB" id="A0A660S637"/>
<dbReference type="Proteomes" id="UP000282321">
    <property type="component" value="Unassembled WGS sequence"/>
</dbReference>
<dbReference type="PANTHER" id="PTHR23526">
    <property type="entry name" value="INTEGRAL MEMBRANE TRANSPORT PROTEIN-RELATED"/>
    <property type="match status" value="1"/>
</dbReference>
<feature type="transmembrane region" description="Helical" evidence="1">
    <location>
        <begin position="254"/>
        <end position="272"/>
    </location>
</feature>
<feature type="transmembrane region" description="Helical" evidence="1">
    <location>
        <begin position="156"/>
        <end position="174"/>
    </location>
</feature>
<feature type="transmembrane region" description="Helical" evidence="1">
    <location>
        <begin position="194"/>
        <end position="220"/>
    </location>
</feature>